<dbReference type="GO" id="GO:0031564">
    <property type="term" value="P:transcription antitermination"/>
    <property type="evidence" value="ECO:0007669"/>
    <property type="project" value="UniProtKB-KW"/>
</dbReference>
<evidence type="ECO:0000313" key="6">
    <source>
        <dbReference type="EMBL" id="KGT75808.1"/>
    </source>
</evidence>
<proteinExistence type="predicted"/>
<evidence type="ECO:0000256" key="2">
    <source>
        <dbReference type="ARBA" id="ARBA00023015"/>
    </source>
</evidence>
<name>A0A0A3YQ40_BRAJP</name>
<evidence type="ECO:0000256" key="3">
    <source>
        <dbReference type="ARBA" id="ARBA00023163"/>
    </source>
</evidence>
<organism evidence="6 7">
    <name type="scientific">Bradyrhizobium japonicum</name>
    <dbReference type="NCBI Taxonomy" id="375"/>
    <lineage>
        <taxon>Bacteria</taxon>
        <taxon>Pseudomonadati</taxon>
        <taxon>Pseudomonadota</taxon>
        <taxon>Alphaproteobacteria</taxon>
        <taxon>Hyphomicrobiales</taxon>
        <taxon>Nitrobacteraceae</taxon>
        <taxon>Bradyrhizobium</taxon>
    </lineage>
</organism>
<evidence type="ECO:0000256" key="4">
    <source>
        <dbReference type="SAM" id="MobiDB-lite"/>
    </source>
</evidence>
<evidence type="ECO:0000256" key="1">
    <source>
        <dbReference type="ARBA" id="ARBA00022814"/>
    </source>
</evidence>
<comment type="caution">
    <text evidence="6">The sequence shown here is derived from an EMBL/GenBank/DDBJ whole genome shotgun (WGS) entry which is preliminary data.</text>
</comment>
<feature type="region of interest" description="Disordered" evidence="4">
    <location>
        <begin position="145"/>
        <end position="167"/>
    </location>
</feature>
<feature type="compositionally biased region" description="Basic residues" evidence="4">
    <location>
        <begin position="155"/>
        <end position="167"/>
    </location>
</feature>
<dbReference type="EMBL" id="JRPN01000024">
    <property type="protein sequence ID" value="KGT75808.1"/>
    <property type="molecule type" value="Genomic_DNA"/>
</dbReference>
<protein>
    <recommendedName>
        <fullName evidence="5">NusG-like N-terminal domain-containing protein</fullName>
    </recommendedName>
</protein>
<dbReference type="GO" id="GO:0006354">
    <property type="term" value="P:DNA-templated transcription elongation"/>
    <property type="evidence" value="ECO:0007669"/>
    <property type="project" value="InterPro"/>
</dbReference>
<dbReference type="InterPro" id="IPR036735">
    <property type="entry name" value="NGN_dom_sf"/>
</dbReference>
<dbReference type="RefSeq" id="WP_052435651.1">
    <property type="nucleotide sequence ID" value="NZ_JRPN01000024.1"/>
</dbReference>
<dbReference type="Pfam" id="PF02357">
    <property type="entry name" value="NusG"/>
    <property type="match status" value="1"/>
</dbReference>
<keyword evidence="2" id="KW-0805">Transcription regulation</keyword>
<accession>A0A0A3YQ40</accession>
<dbReference type="InterPro" id="IPR006645">
    <property type="entry name" value="NGN-like_dom"/>
</dbReference>
<keyword evidence="3" id="KW-0804">Transcription</keyword>
<evidence type="ECO:0000313" key="7">
    <source>
        <dbReference type="Proteomes" id="UP000030377"/>
    </source>
</evidence>
<reference evidence="6 7" key="1">
    <citation type="submission" date="2014-09" db="EMBL/GenBank/DDBJ databases">
        <title>Draft genome of Bradyrhizobium japonicum Is-34.</title>
        <authorList>
            <person name="Tsurumaru H."/>
            <person name="Yamakawa T."/>
            <person name="Hashimoto S."/>
            <person name="Okizaki K."/>
            <person name="Kanesaki Y."/>
            <person name="Yoshikawa H."/>
            <person name="Yajima S."/>
        </authorList>
    </citation>
    <scope>NUCLEOTIDE SEQUENCE [LARGE SCALE GENOMIC DNA]</scope>
    <source>
        <strain evidence="6 7">Is-34</strain>
    </source>
</reference>
<dbReference type="InterPro" id="IPR043425">
    <property type="entry name" value="NusG-like"/>
</dbReference>
<dbReference type="PANTHER" id="PTHR30265">
    <property type="entry name" value="RHO-INTERACTING TRANSCRIPTION TERMINATION FACTOR NUSG"/>
    <property type="match status" value="1"/>
</dbReference>
<evidence type="ECO:0000259" key="5">
    <source>
        <dbReference type="SMART" id="SM00738"/>
    </source>
</evidence>
<dbReference type="Proteomes" id="UP000030377">
    <property type="component" value="Unassembled WGS sequence"/>
</dbReference>
<dbReference type="PANTHER" id="PTHR30265:SF4">
    <property type="entry name" value="KOW MOTIF FAMILY PROTEIN, EXPRESSED"/>
    <property type="match status" value="1"/>
</dbReference>
<sequence>MKPIAQALEDLSPEVRAELLRPAQSRDPRYAEIVDGLDPRWHVVEVFASAQAEVAEVLIGHRFGVYVPEVEETIIRRGRKVDRRVPMFSGYLFVFMWYSDQHWQCISNIPGVVEIVGALSDAEIDVVRTMENMKRPVIIDIEPEPEPEPAPVVKSKSKKKRRWKNRKGAKAKDLKPKVITEAHLRAQIITTRAWSAFDDVLQLDSEGRNQTLMRALGLS</sequence>
<dbReference type="SMART" id="SM00738">
    <property type="entry name" value="NGN"/>
    <property type="match status" value="1"/>
</dbReference>
<gene>
    <name evidence="6" type="ORF">MA20_31960</name>
</gene>
<dbReference type="AlphaFoldDB" id="A0A0A3YQ40"/>
<feature type="domain" description="NusG-like N-terminal" evidence="5">
    <location>
        <begin position="38"/>
        <end position="131"/>
    </location>
</feature>
<dbReference type="SUPFAM" id="SSF82679">
    <property type="entry name" value="N-utilization substance G protein NusG, N-terminal domain"/>
    <property type="match status" value="1"/>
</dbReference>
<keyword evidence="1" id="KW-0889">Transcription antitermination</keyword>
<dbReference type="Gene3D" id="3.30.70.940">
    <property type="entry name" value="NusG, N-terminal domain"/>
    <property type="match status" value="1"/>
</dbReference>